<dbReference type="Proteomes" id="UP001237642">
    <property type="component" value="Unassembled WGS sequence"/>
</dbReference>
<evidence type="ECO:0008006" key="3">
    <source>
        <dbReference type="Google" id="ProtNLM"/>
    </source>
</evidence>
<dbReference type="AlphaFoldDB" id="A0AAD8JD05"/>
<gene>
    <name evidence="1" type="ORF">POM88_010045</name>
</gene>
<evidence type="ECO:0000313" key="2">
    <source>
        <dbReference type="Proteomes" id="UP001237642"/>
    </source>
</evidence>
<protein>
    <recommendedName>
        <fullName evidence="3">Ubiquitin-like domain-containing protein</fullName>
    </recommendedName>
</protein>
<reference evidence="1" key="1">
    <citation type="submission" date="2023-02" db="EMBL/GenBank/DDBJ databases">
        <title>Genome of toxic invasive species Heracleum sosnowskyi carries increased number of genes despite the absence of recent whole-genome duplications.</title>
        <authorList>
            <person name="Schelkunov M."/>
            <person name="Shtratnikova V."/>
            <person name="Makarenko M."/>
            <person name="Klepikova A."/>
            <person name="Omelchenko D."/>
            <person name="Novikova G."/>
            <person name="Obukhova E."/>
            <person name="Bogdanov V."/>
            <person name="Penin A."/>
            <person name="Logacheva M."/>
        </authorList>
    </citation>
    <scope>NUCLEOTIDE SEQUENCE</scope>
    <source>
        <strain evidence="1">Hsosn_3</strain>
        <tissue evidence="1">Leaf</tissue>
    </source>
</reference>
<dbReference type="EMBL" id="JAUIZM010000002">
    <property type="protein sequence ID" value="KAK1400182.1"/>
    <property type="molecule type" value="Genomic_DNA"/>
</dbReference>
<evidence type="ECO:0000313" key="1">
    <source>
        <dbReference type="EMBL" id="KAK1400182.1"/>
    </source>
</evidence>
<reference evidence="1" key="2">
    <citation type="submission" date="2023-05" db="EMBL/GenBank/DDBJ databases">
        <authorList>
            <person name="Schelkunov M.I."/>
        </authorList>
    </citation>
    <scope>NUCLEOTIDE SEQUENCE</scope>
    <source>
        <strain evidence="1">Hsosn_3</strain>
        <tissue evidence="1">Leaf</tissue>
    </source>
</reference>
<dbReference type="Gene3D" id="3.10.20.90">
    <property type="entry name" value="Phosphatidylinositol 3-kinase Catalytic Subunit, Chain A, domain 1"/>
    <property type="match status" value="1"/>
</dbReference>
<comment type="caution">
    <text evidence="1">The sequence shown here is derived from an EMBL/GenBank/DDBJ whole genome shotgun (WGS) entry which is preliminary data.</text>
</comment>
<organism evidence="1 2">
    <name type="scientific">Heracleum sosnowskyi</name>
    <dbReference type="NCBI Taxonomy" id="360622"/>
    <lineage>
        <taxon>Eukaryota</taxon>
        <taxon>Viridiplantae</taxon>
        <taxon>Streptophyta</taxon>
        <taxon>Embryophyta</taxon>
        <taxon>Tracheophyta</taxon>
        <taxon>Spermatophyta</taxon>
        <taxon>Magnoliopsida</taxon>
        <taxon>eudicotyledons</taxon>
        <taxon>Gunneridae</taxon>
        <taxon>Pentapetalae</taxon>
        <taxon>asterids</taxon>
        <taxon>campanulids</taxon>
        <taxon>Apiales</taxon>
        <taxon>Apiaceae</taxon>
        <taxon>Apioideae</taxon>
        <taxon>apioid superclade</taxon>
        <taxon>Tordylieae</taxon>
        <taxon>Tordyliinae</taxon>
        <taxon>Heracleum</taxon>
    </lineage>
</organism>
<proteinExistence type="predicted"/>
<keyword evidence="2" id="KW-1185">Reference proteome</keyword>
<sequence length="161" mass="17942">MGLLDAAGGRGGLAGGFCCELLTWRLASGGFASGLLGKQLQEGRTLADYNIQKESTRLRGVRHISISVPISHGKHRTKESMQLETVNGFNESSSSVDWLGREMLEMRLGDKDKVDHDDERVSYSLITIIHRQIAMFCRLAKNGEAYFMCFILERVLKSEAF</sequence>
<accession>A0AAD8JD05</accession>
<name>A0AAD8JD05_9APIA</name>